<protein>
    <recommendedName>
        <fullName evidence="2">Tox-REase-5 domain-containing protein</fullName>
    </recommendedName>
</protein>
<organism evidence="3 4">
    <name type="scientific">Archangium minus</name>
    <dbReference type="NCBI Taxonomy" id="83450"/>
    <lineage>
        <taxon>Bacteria</taxon>
        <taxon>Pseudomonadati</taxon>
        <taxon>Myxococcota</taxon>
        <taxon>Myxococcia</taxon>
        <taxon>Myxococcales</taxon>
        <taxon>Cystobacterineae</taxon>
        <taxon>Archangiaceae</taxon>
        <taxon>Archangium</taxon>
    </lineage>
</organism>
<dbReference type="Proteomes" id="UP001611383">
    <property type="component" value="Chromosome"/>
</dbReference>
<evidence type="ECO:0000256" key="1">
    <source>
        <dbReference type="SAM" id="MobiDB-lite"/>
    </source>
</evidence>
<sequence>MSPYSADLDSRCWGGWLRARAWGLVASLLLLAGCTTGLSSARPLEGSGGPAPMPLHSVQGRLVETDGFETLLLRAGLEDSGQLPSRAADFTPEDAAELYEVLLARPVTLAGFGPRLVASSLLRELMEGEAELSRQALLSRVERFNGLAVLRPDGYVAWALSGRTQQRVGPVALKEGALRAGPFEVGAFYDGRSGAFFPVNERLERVRSRPPLAEVYDDGDVINRSLDGAEDVFRDTVLALGGLVLHPGDALAALSRMPRGVAELVLHSPEFLARFRLMTQGEQIRVLSRLSVTVLATYGSAAGSTRTVATVGGGLESLSLPALSLSAEGALVLERVVLPVGRTVRVLGGGPGAAVILHMANQSIQRGSGKAGSSAQGNKGPGQWTPVKESMSRRAARYQQQISGRSVDESYVVRNVRFDGFKDGVLLESKGLGYANKFTDKLEPKLWFTKGARNMVEQAQRQFQAANGTPIRWHVAEAKVADAIRGLFRNNRVRGIEVVHTPALP</sequence>
<feature type="domain" description="Tox-REase-5" evidence="2">
    <location>
        <begin position="396"/>
        <end position="477"/>
    </location>
</feature>
<feature type="region of interest" description="Disordered" evidence="1">
    <location>
        <begin position="366"/>
        <end position="391"/>
    </location>
</feature>
<dbReference type="InterPro" id="IPR028904">
    <property type="entry name" value="Tox-REase-5_dom"/>
</dbReference>
<proteinExistence type="predicted"/>
<keyword evidence="4" id="KW-1185">Reference proteome</keyword>
<dbReference type="Pfam" id="PF15648">
    <property type="entry name" value="Tox-REase-5"/>
    <property type="match status" value="1"/>
</dbReference>
<accession>A0ABY9WVI2</accession>
<feature type="compositionally biased region" description="Polar residues" evidence="1">
    <location>
        <begin position="366"/>
        <end position="377"/>
    </location>
</feature>
<reference evidence="3 4" key="1">
    <citation type="submission" date="2019-08" db="EMBL/GenBank/DDBJ databases">
        <title>Archangium and Cystobacter genomes.</title>
        <authorList>
            <person name="Chen I.-C.K."/>
            <person name="Wielgoss S."/>
        </authorList>
    </citation>
    <scope>NUCLEOTIDE SEQUENCE [LARGE SCALE GENOMIC DNA]</scope>
    <source>
        <strain evidence="3 4">Cbm 6</strain>
    </source>
</reference>
<gene>
    <name evidence="3" type="ORF">F0U60_17560</name>
</gene>
<dbReference type="EMBL" id="CP043494">
    <property type="protein sequence ID" value="WNG45711.1"/>
    <property type="molecule type" value="Genomic_DNA"/>
</dbReference>
<evidence type="ECO:0000313" key="4">
    <source>
        <dbReference type="Proteomes" id="UP001611383"/>
    </source>
</evidence>
<evidence type="ECO:0000259" key="2">
    <source>
        <dbReference type="Pfam" id="PF15648"/>
    </source>
</evidence>
<evidence type="ECO:0000313" key="3">
    <source>
        <dbReference type="EMBL" id="WNG45711.1"/>
    </source>
</evidence>
<name>A0ABY9WVI2_9BACT</name>